<keyword evidence="5 6" id="KW-0472">Membrane</keyword>
<reference evidence="8 9" key="1">
    <citation type="submission" date="2017-02" db="EMBL/GenBank/DDBJ databases">
        <authorList>
            <person name="Peterson S.W."/>
        </authorList>
    </citation>
    <scope>NUCLEOTIDE SEQUENCE [LARGE SCALE GENOMIC DNA]</scope>
    <source>
        <strain evidence="8 9">DSM 22899</strain>
    </source>
</reference>
<gene>
    <name evidence="8" type="ORF">SAMN05660226_00229</name>
</gene>
<keyword evidence="2" id="KW-1003">Cell membrane</keyword>
<dbReference type="STRING" id="623280.SAMN05660226_00229"/>
<dbReference type="EMBL" id="FUYS01000001">
    <property type="protein sequence ID" value="SKB27174.1"/>
    <property type="molecule type" value="Genomic_DNA"/>
</dbReference>
<keyword evidence="9" id="KW-1185">Reference proteome</keyword>
<evidence type="ECO:0000256" key="2">
    <source>
        <dbReference type="ARBA" id="ARBA00022475"/>
    </source>
</evidence>
<evidence type="ECO:0000256" key="4">
    <source>
        <dbReference type="ARBA" id="ARBA00022989"/>
    </source>
</evidence>
<dbReference type="Proteomes" id="UP000190541">
    <property type="component" value="Unassembled WGS sequence"/>
</dbReference>
<proteinExistence type="predicted"/>
<dbReference type="InterPro" id="IPR051791">
    <property type="entry name" value="Pra-immunoreactive"/>
</dbReference>
<evidence type="ECO:0000313" key="9">
    <source>
        <dbReference type="Proteomes" id="UP000190541"/>
    </source>
</evidence>
<dbReference type="GO" id="GO:0005886">
    <property type="term" value="C:plasma membrane"/>
    <property type="evidence" value="ECO:0007669"/>
    <property type="project" value="UniProtKB-SubCell"/>
</dbReference>
<dbReference type="Pfam" id="PF06271">
    <property type="entry name" value="RDD"/>
    <property type="match status" value="1"/>
</dbReference>
<keyword evidence="4 6" id="KW-1133">Transmembrane helix</keyword>
<evidence type="ECO:0000256" key="1">
    <source>
        <dbReference type="ARBA" id="ARBA00004651"/>
    </source>
</evidence>
<feature type="domain" description="RDD" evidence="7">
    <location>
        <begin position="67"/>
        <end position="193"/>
    </location>
</feature>
<accession>A0A1T4ZWN4</accession>
<feature type="transmembrane region" description="Helical" evidence="6">
    <location>
        <begin position="77"/>
        <end position="96"/>
    </location>
</feature>
<name>A0A1T4ZWN4_9SPHI</name>
<dbReference type="InterPro" id="IPR010432">
    <property type="entry name" value="RDD"/>
</dbReference>
<feature type="transmembrane region" description="Helical" evidence="6">
    <location>
        <begin position="108"/>
        <end position="128"/>
    </location>
</feature>
<evidence type="ECO:0000259" key="7">
    <source>
        <dbReference type="Pfam" id="PF06271"/>
    </source>
</evidence>
<evidence type="ECO:0000256" key="5">
    <source>
        <dbReference type="ARBA" id="ARBA00023136"/>
    </source>
</evidence>
<feature type="transmembrane region" description="Helical" evidence="6">
    <location>
        <begin position="162"/>
        <end position="180"/>
    </location>
</feature>
<dbReference type="AlphaFoldDB" id="A0A1T4ZWN4"/>
<dbReference type="PANTHER" id="PTHR36115">
    <property type="entry name" value="PROLINE-RICH ANTIGEN HOMOLOG-RELATED"/>
    <property type="match status" value="1"/>
</dbReference>
<evidence type="ECO:0000313" key="8">
    <source>
        <dbReference type="EMBL" id="SKB27174.1"/>
    </source>
</evidence>
<organism evidence="8 9">
    <name type="scientific">Parapedobacter luteus</name>
    <dbReference type="NCBI Taxonomy" id="623280"/>
    <lineage>
        <taxon>Bacteria</taxon>
        <taxon>Pseudomonadati</taxon>
        <taxon>Bacteroidota</taxon>
        <taxon>Sphingobacteriia</taxon>
        <taxon>Sphingobacteriales</taxon>
        <taxon>Sphingobacteriaceae</taxon>
        <taxon>Parapedobacter</taxon>
    </lineage>
</organism>
<evidence type="ECO:0000256" key="3">
    <source>
        <dbReference type="ARBA" id="ARBA00022692"/>
    </source>
</evidence>
<protein>
    <submittedName>
        <fullName evidence="8">Uncharacterized membrane protein YckC, RDD family</fullName>
    </submittedName>
</protein>
<comment type="subcellular location">
    <subcellularLocation>
        <location evidence="1">Cell membrane</location>
        <topology evidence="1">Multi-pass membrane protein</topology>
    </subcellularLocation>
</comment>
<evidence type="ECO:0000256" key="6">
    <source>
        <dbReference type="SAM" id="Phobius"/>
    </source>
</evidence>
<sequence>MLGQYEVVIHGKPQGPFTLDELRGMNLRPTDFVKPAGHPEFKELREFAELSKLLGVKHQTTQPQYFASLDMRLLSTAIDYFIAFCIYAVLAAIYLGGTANAKESVPTLLVGLVLVPVFKFVLCVITEGSQKHASIGKMLIGIKVTDEQGRPIGYGKALLRNLAKIVGVVTLGIGFFTGFLDRRQQCLHDKIAGTLVIKDRLI</sequence>
<keyword evidence="3 6" id="KW-0812">Transmembrane</keyword>